<gene>
    <name evidence="2" type="ORF">CTM62_09730</name>
    <name evidence="3" type="ORF">CTM62_10760</name>
</gene>
<feature type="compositionally biased region" description="Basic and acidic residues" evidence="1">
    <location>
        <begin position="13"/>
        <end position="22"/>
    </location>
</feature>
<sequence length="62" mass="7190">MWRFSRQTKRHRPFESHKPRTTFADKKGTASVFLSSHIVEHWKGSESATLVVGNRKGGYLEM</sequence>
<feature type="compositionally biased region" description="Basic residues" evidence="1">
    <location>
        <begin position="1"/>
        <end position="12"/>
    </location>
</feature>
<organism evidence="3 4">
    <name type="scientific">Prevotella intermedia</name>
    <dbReference type="NCBI Taxonomy" id="28131"/>
    <lineage>
        <taxon>Bacteria</taxon>
        <taxon>Pseudomonadati</taxon>
        <taxon>Bacteroidota</taxon>
        <taxon>Bacteroidia</taxon>
        <taxon>Bacteroidales</taxon>
        <taxon>Prevotellaceae</taxon>
        <taxon>Prevotella</taxon>
    </lineage>
</organism>
<name>A0A246ERS2_PREIN</name>
<evidence type="ECO:0000313" key="2">
    <source>
        <dbReference type="EMBL" id="ATV27087.1"/>
    </source>
</evidence>
<dbReference type="AlphaFoldDB" id="A0A246ERS2"/>
<reference evidence="3 4" key="1">
    <citation type="submission" date="2017-11" db="EMBL/GenBank/DDBJ databases">
        <title>Genome sequencing of Prevotella intermedia KCOM 2837.</title>
        <authorList>
            <person name="Kook J.-K."/>
            <person name="Park S.-N."/>
            <person name="Lim Y.K."/>
        </authorList>
    </citation>
    <scope>NUCLEOTIDE SEQUENCE [LARGE SCALE GENOMIC DNA]</scope>
    <source>
        <strain evidence="3 4">KCOM 2837</strain>
    </source>
</reference>
<evidence type="ECO:0000313" key="3">
    <source>
        <dbReference type="EMBL" id="ATV27256.1"/>
    </source>
</evidence>
<dbReference type="EMBL" id="CP024724">
    <property type="protein sequence ID" value="ATV27087.1"/>
    <property type="molecule type" value="Genomic_DNA"/>
</dbReference>
<feature type="region of interest" description="Disordered" evidence="1">
    <location>
        <begin position="1"/>
        <end position="22"/>
    </location>
</feature>
<dbReference type="Proteomes" id="UP000229630">
    <property type="component" value="Chromosome 2"/>
</dbReference>
<accession>A0A246ERS2</accession>
<evidence type="ECO:0000256" key="1">
    <source>
        <dbReference type="SAM" id="MobiDB-lite"/>
    </source>
</evidence>
<protein>
    <submittedName>
        <fullName evidence="3">Uncharacterized protein</fullName>
    </submittedName>
</protein>
<dbReference type="EMBL" id="CP024724">
    <property type="protein sequence ID" value="ATV27256.1"/>
    <property type="molecule type" value="Genomic_DNA"/>
</dbReference>
<proteinExistence type="predicted"/>
<evidence type="ECO:0000313" key="4">
    <source>
        <dbReference type="Proteomes" id="UP000229630"/>
    </source>
</evidence>